<evidence type="ECO:0000313" key="2">
    <source>
        <dbReference type="Proteomes" id="UP000789702"/>
    </source>
</evidence>
<dbReference type="EMBL" id="CAJVPU010001599">
    <property type="protein sequence ID" value="CAG8484407.1"/>
    <property type="molecule type" value="Genomic_DNA"/>
</dbReference>
<accession>A0ACA9KQC5</accession>
<keyword evidence="2" id="KW-1185">Reference proteome</keyword>
<gene>
    <name evidence="1" type="ORF">DHETER_LOCUS2272</name>
</gene>
<comment type="caution">
    <text evidence="1">The sequence shown here is derived from an EMBL/GenBank/DDBJ whole genome shotgun (WGS) entry which is preliminary data.</text>
</comment>
<evidence type="ECO:0000313" key="1">
    <source>
        <dbReference type="EMBL" id="CAG8484407.1"/>
    </source>
</evidence>
<reference evidence="1" key="1">
    <citation type="submission" date="2021-06" db="EMBL/GenBank/DDBJ databases">
        <authorList>
            <person name="Kallberg Y."/>
            <person name="Tangrot J."/>
            <person name="Rosling A."/>
        </authorList>
    </citation>
    <scope>NUCLEOTIDE SEQUENCE</scope>
    <source>
        <strain evidence="1">IL203A</strain>
    </source>
</reference>
<feature type="non-terminal residue" evidence="1">
    <location>
        <position position="1"/>
    </location>
</feature>
<organism evidence="1 2">
    <name type="scientific">Dentiscutata heterogama</name>
    <dbReference type="NCBI Taxonomy" id="1316150"/>
    <lineage>
        <taxon>Eukaryota</taxon>
        <taxon>Fungi</taxon>
        <taxon>Fungi incertae sedis</taxon>
        <taxon>Mucoromycota</taxon>
        <taxon>Glomeromycotina</taxon>
        <taxon>Glomeromycetes</taxon>
        <taxon>Diversisporales</taxon>
        <taxon>Gigasporaceae</taxon>
        <taxon>Dentiscutata</taxon>
    </lineage>
</organism>
<protein>
    <submittedName>
        <fullName evidence="1">5558_t:CDS:1</fullName>
    </submittedName>
</protein>
<proteinExistence type="predicted"/>
<name>A0ACA9KQC5_9GLOM</name>
<sequence>NNYNNNVSPNYELAEAIINKRLDSHYDNNDEQSRKASSDPGLLLK</sequence>
<dbReference type="Proteomes" id="UP000789702">
    <property type="component" value="Unassembled WGS sequence"/>
</dbReference>
<feature type="non-terminal residue" evidence="1">
    <location>
        <position position="45"/>
    </location>
</feature>